<reference evidence="2" key="2">
    <citation type="submission" date="2015-01" db="EMBL/GenBank/DDBJ databases">
        <title>Evolutionary Origins and Diversification of the Mycorrhizal Mutualists.</title>
        <authorList>
            <consortium name="DOE Joint Genome Institute"/>
            <consortium name="Mycorrhizal Genomics Consortium"/>
            <person name="Kohler A."/>
            <person name="Kuo A."/>
            <person name="Nagy L.G."/>
            <person name="Floudas D."/>
            <person name="Copeland A."/>
            <person name="Barry K.W."/>
            <person name="Cichocki N."/>
            <person name="Veneault-Fourrey C."/>
            <person name="LaButti K."/>
            <person name="Lindquist E.A."/>
            <person name="Lipzen A."/>
            <person name="Lundell T."/>
            <person name="Morin E."/>
            <person name="Murat C."/>
            <person name="Riley R."/>
            <person name="Ohm R."/>
            <person name="Sun H."/>
            <person name="Tunlid A."/>
            <person name="Henrissat B."/>
            <person name="Grigoriev I.V."/>
            <person name="Hibbett D.S."/>
            <person name="Martin F."/>
        </authorList>
    </citation>
    <scope>NUCLEOTIDE SEQUENCE [LARGE SCALE GENOMIC DNA]</scope>
    <source>
        <strain evidence="2">h7</strain>
    </source>
</reference>
<reference evidence="1 2" key="1">
    <citation type="submission" date="2014-04" db="EMBL/GenBank/DDBJ databases">
        <authorList>
            <consortium name="DOE Joint Genome Institute"/>
            <person name="Kuo A."/>
            <person name="Gay G."/>
            <person name="Dore J."/>
            <person name="Kohler A."/>
            <person name="Nagy L.G."/>
            <person name="Floudas D."/>
            <person name="Copeland A."/>
            <person name="Barry K.W."/>
            <person name="Cichocki N."/>
            <person name="Veneault-Fourrey C."/>
            <person name="LaButti K."/>
            <person name="Lindquist E.A."/>
            <person name="Lipzen A."/>
            <person name="Lundell T."/>
            <person name="Morin E."/>
            <person name="Murat C."/>
            <person name="Sun H."/>
            <person name="Tunlid A."/>
            <person name="Henrissat B."/>
            <person name="Grigoriev I.V."/>
            <person name="Hibbett D.S."/>
            <person name="Martin F."/>
            <person name="Nordberg H.P."/>
            <person name="Cantor M.N."/>
            <person name="Hua S.X."/>
        </authorList>
    </citation>
    <scope>NUCLEOTIDE SEQUENCE [LARGE SCALE GENOMIC DNA]</scope>
    <source>
        <strain evidence="2">h7</strain>
    </source>
</reference>
<keyword evidence="2" id="KW-1185">Reference proteome</keyword>
<feature type="non-terminal residue" evidence="1">
    <location>
        <position position="1"/>
    </location>
</feature>
<accession>A0A0C3CF23</accession>
<gene>
    <name evidence="1" type="ORF">M413DRAFT_64019</name>
</gene>
<evidence type="ECO:0000313" key="2">
    <source>
        <dbReference type="Proteomes" id="UP000053424"/>
    </source>
</evidence>
<dbReference type="OrthoDB" id="3046524at2759"/>
<sequence>LRENCTGGKVGTISLNAEWAGRVRRDEDRCGGDTLLESIKGRLLGGSPTPLSVIAREVEERVGVIREVLDEPTVEVHKAQEGLDLLLVGRCGPLLYTSDLNRVHGDAVLRDNNAEVLDGGFRTSPVTFPLEMSSSKMSSIIIWNVAGLFVRPKYMTSGSNKPRLVRNTAFHSSPSLIRTLLKPQRTSNLVKYFAPRSLAISSGMSGSGYLFFTVIAFNGR</sequence>
<protein>
    <submittedName>
        <fullName evidence="1">Uncharacterized protein</fullName>
    </submittedName>
</protein>
<proteinExistence type="predicted"/>
<dbReference type="Proteomes" id="UP000053424">
    <property type="component" value="Unassembled WGS sequence"/>
</dbReference>
<organism evidence="1 2">
    <name type="scientific">Hebeloma cylindrosporum</name>
    <dbReference type="NCBI Taxonomy" id="76867"/>
    <lineage>
        <taxon>Eukaryota</taxon>
        <taxon>Fungi</taxon>
        <taxon>Dikarya</taxon>
        <taxon>Basidiomycota</taxon>
        <taxon>Agaricomycotina</taxon>
        <taxon>Agaricomycetes</taxon>
        <taxon>Agaricomycetidae</taxon>
        <taxon>Agaricales</taxon>
        <taxon>Agaricineae</taxon>
        <taxon>Hymenogastraceae</taxon>
        <taxon>Hebeloma</taxon>
    </lineage>
</organism>
<name>A0A0C3CF23_HEBCY</name>
<dbReference type="EMBL" id="KN831770">
    <property type="protein sequence ID" value="KIM47370.1"/>
    <property type="molecule type" value="Genomic_DNA"/>
</dbReference>
<dbReference type="HOGENOM" id="CLU_1256163_0_0_1"/>
<dbReference type="AlphaFoldDB" id="A0A0C3CF23"/>
<evidence type="ECO:0000313" key="1">
    <source>
        <dbReference type="EMBL" id="KIM47370.1"/>
    </source>
</evidence>